<dbReference type="InterPro" id="IPR012349">
    <property type="entry name" value="Split_barrel_FMN-bd"/>
</dbReference>
<name>A0ABQ6K910_9MICO</name>
<reference evidence="4" key="1">
    <citation type="journal article" date="2019" name="Int. J. Syst. Evol. Microbiol.">
        <title>The Global Catalogue of Microorganisms (GCM) 10K type strain sequencing project: providing services to taxonomists for standard genome sequencing and annotation.</title>
        <authorList>
            <consortium name="The Broad Institute Genomics Platform"/>
            <consortium name="The Broad Institute Genome Sequencing Center for Infectious Disease"/>
            <person name="Wu L."/>
            <person name="Ma J."/>
        </authorList>
    </citation>
    <scope>NUCLEOTIDE SEQUENCE [LARGE SCALE GENOMIC DNA]</scope>
    <source>
        <strain evidence="4">NBRC 108894</strain>
    </source>
</reference>
<dbReference type="EMBL" id="BSVB01000001">
    <property type="protein sequence ID" value="GMA96226.1"/>
    <property type="molecule type" value="Genomic_DNA"/>
</dbReference>
<evidence type="ECO:0000259" key="2">
    <source>
        <dbReference type="Pfam" id="PF01243"/>
    </source>
</evidence>
<protein>
    <submittedName>
        <fullName evidence="3">Pyridoxamine 5'-phosphate oxidase</fullName>
    </submittedName>
</protein>
<keyword evidence="4" id="KW-1185">Reference proteome</keyword>
<dbReference type="PANTHER" id="PTHR35176:SF4">
    <property type="entry name" value="PYRIDOXAMINE 5'-PHOSPHATE OXIDASE-RELATED FMN-BINDING"/>
    <property type="match status" value="1"/>
</dbReference>
<dbReference type="Pfam" id="PF01243">
    <property type="entry name" value="PNPOx_N"/>
    <property type="match status" value="1"/>
</dbReference>
<comment type="caution">
    <text evidence="3">The sequence shown here is derived from an EMBL/GenBank/DDBJ whole genome shotgun (WGS) entry which is preliminary data.</text>
</comment>
<dbReference type="PANTHER" id="PTHR35176">
    <property type="entry name" value="HEME OXYGENASE HI_0854-RELATED"/>
    <property type="match status" value="1"/>
</dbReference>
<dbReference type="Proteomes" id="UP001157034">
    <property type="component" value="Unassembled WGS sequence"/>
</dbReference>
<dbReference type="InterPro" id="IPR011576">
    <property type="entry name" value="Pyridox_Oxase_N"/>
</dbReference>
<accession>A0ABQ6K910</accession>
<dbReference type="RefSeq" id="WP_284254848.1">
    <property type="nucleotide sequence ID" value="NZ_BAAAQO010000004.1"/>
</dbReference>
<evidence type="ECO:0000256" key="1">
    <source>
        <dbReference type="ARBA" id="ARBA00023002"/>
    </source>
</evidence>
<sequence>MTGPRRERPILPAGYGLPDDDSGLLAWADVRGRLERSQHYWLASVRPDGRPHLIPRWGVWVDDAFWYDGSAETRHARNLERNPACSLSLESGSEAVIVEGRSEAARAEPDDVGARLAAAFGKYHAAGYAPAADAWAGDDGGGLRVLRPDTVLAWFSFPTDATRFVFPPAPPAATP</sequence>
<evidence type="ECO:0000313" key="3">
    <source>
        <dbReference type="EMBL" id="GMA96226.1"/>
    </source>
</evidence>
<organism evidence="3 4">
    <name type="scientific">Pseudolysinimonas kribbensis</name>
    <dbReference type="NCBI Taxonomy" id="433641"/>
    <lineage>
        <taxon>Bacteria</taxon>
        <taxon>Bacillati</taxon>
        <taxon>Actinomycetota</taxon>
        <taxon>Actinomycetes</taxon>
        <taxon>Micrococcales</taxon>
        <taxon>Microbacteriaceae</taxon>
        <taxon>Pseudolysinimonas</taxon>
    </lineage>
</organism>
<dbReference type="InterPro" id="IPR052019">
    <property type="entry name" value="F420H2_bilvrd_red/Heme_oxyg"/>
</dbReference>
<keyword evidence="1" id="KW-0560">Oxidoreductase</keyword>
<evidence type="ECO:0000313" key="4">
    <source>
        <dbReference type="Proteomes" id="UP001157034"/>
    </source>
</evidence>
<dbReference type="Gene3D" id="2.30.110.10">
    <property type="entry name" value="Electron Transport, Fmn-binding Protein, Chain A"/>
    <property type="match status" value="1"/>
</dbReference>
<feature type="domain" description="Pyridoxamine 5'-phosphate oxidase N-terminal" evidence="2">
    <location>
        <begin position="30"/>
        <end position="124"/>
    </location>
</feature>
<dbReference type="SUPFAM" id="SSF50475">
    <property type="entry name" value="FMN-binding split barrel"/>
    <property type="match status" value="1"/>
</dbReference>
<proteinExistence type="predicted"/>
<gene>
    <name evidence="3" type="ORF">GCM10025881_30500</name>
</gene>